<evidence type="ECO:0000313" key="2">
    <source>
        <dbReference type="Proteomes" id="UP001260072"/>
    </source>
</evidence>
<evidence type="ECO:0000313" key="1">
    <source>
        <dbReference type="EMBL" id="MDR5693607.1"/>
    </source>
</evidence>
<name>A0ABU1FQL8_9MICO</name>
<reference evidence="2" key="1">
    <citation type="submission" date="2023-07" db="EMBL/GenBank/DDBJ databases">
        <title>Description of three actinobacteria isolated from air of manufacturing shop in a pharmaceutical factory.</title>
        <authorList>
            <person name="Zhang D.-F."/>
        </authorList>
    </citation>
    <scope>NUCLEOTIDE SEQUENCE [LARGE SCALE GENOMIC DNA]</scope>
    <source>
        <strain evidence="2">CCTCC AB 2011122</strain>
    </source>
</reference>
<sequence length="79" mass="9629">MWWLEAPHAPHLFGEGSEDCEDGWDLDGSLLLELSRDEFRWNDRETFTLSWVDRTDEAEEWRRHYEHEWASNHRATGRR</sequence>
<gene>
    <name evidence="1" type="ORF">RH861_16160</name>
</gene>
<keyword evidence="2" id="KW-1185">Reference proteome</keyword>
<dbReference type="EMBL" id="JAVKGS010000006">
    <property type="protein sequence ID" value="MDR5693607.1"/>
    <property type="molecule type" value="Genomic_DNA"/>
</dbReference>
<dbReference type="Proteomes" id="UP001260072">
    <property type="component" value="Unassembled WGS sequence"/>
</dbReference>
<organism evidence="1 2">
    <name type="scientific">Agromyces indicus</name>
    <dbReference type="NCBI Taxonomy" id="758919"/>
    <lineage>
        <taxon>Bacteria</taxon>
        <taxon>Bacillati</taxon>
        <taxon>Actinomycetota</taxon>
        <taxon>Actinomycetes</taxon>
        <taxon>Micrococcales</taxon>
        <taxon>Microbacteriaceae</taxon>
        <taxon>Agromyces</taxon>
    </lineage>
</organism>
<protein>
    <submittedName>
        <fullName evidence="1">Uncharacterized protein</fullName>
    </submittedName>
</protein>
<comment type="caution">
    <text evidence="1">The sequence shown here is derived from an EMBL/GenBank/DDBJ whole genome shotgun (WGS) entry which is preliminary data.</text>
</comment>
<accession>A0ABU1FQL8</accession>
<dbReference type="RefSeq" id="WP_157356860.1">
    <property type="nucleotide sequence ID" value="NZ_JAVKGS010000006.1"/>
</dbReference>
<proteinExistence type="predicted"/>